<dbReference type="EMBL" id="JAHLQT010029514">
    <property type="protein sequence ID" value="KAG7161316.1"/>
    <property type="molecule type" value="Genomic_DNA"/>
</dbReference>
<evidence type="ECO:0000313" key="1">
    <source>
        <dbReference type="EMBL" id="KAG7161316.1"/>
    </source>
</evidence>
<accession>A0A8J5MS52</accession>
<dbReference type="AlphaFoldDB" id="A0A8J5MS52"/>
<protein>
    <submittedName>
        <fullName evidence="1">Uncharacterized protein</fullName>
    </submittedName>
</protein>
<comment type="caution">
    <text evidence="1">The sequence shown here is derived from an EMBL/GenBank/DDBJ whole genome shotgun (WGS) entry which is preliminary data.</text>
</comment>
<gene>
    <name evidence="1" type="ORF">Hamer_G023061</name>
</gene>
<reference evidence="1" key="1">
    <citation type="journal article" date="2021" name="Sci. Adv.">
        <title>The American lobster genome reveals insights on longevity, neural, and immune adaptations.</title>
        <authorList>
            <person name="Polinski J.M."/>
            <person name="Zimin A.V."/>
            <person name="Clark K.F."/>
            <person name="Kohn A.B."/>
            <person name="Sadowski N."/>
            <person name="Timp W."/>
            <person name="Ptitsyn A."/>
            <person name="Khanna P."/>
            <person name="Romanova D.Y."/>
            <person name="Williams P."/>
            <person name="Greenwood S.J."/>
            <person name="Moroz L.L."/>
            <person name="Walt D.R."/>
            <person name="Bodnar A.G."/>
        </authorList>
    </citation>
    <scope>NUCLEOTIDE SEQUENCE</scope>
    <source>
        <strain evidence="1">GMGI-L3</strain>
    </source>
</reference>
<keyword evidence="2" id="KW-1185">Reference proteome</keyword>
<dbReference type="Proteomes" id="UP000747542">
    <property type="component" value="Unassembled WGS sequence"/>
</dbReference>
<name>A0A8J5MS52_HOMAM</name>
<evidence type="ECO:0000313" key="2">
    <source>
        <dbReference type="Proteomes" id="UP000747542"/>
    </source>
</evidence>
<sequence>MDIRGLWNFTIDSPRPRHYTRCLWNVLSALKAPEKKVGRTHYIRAENGWFVPGKRVNNLAWLRGLLVHSGDDDVNNSAWLR</sequence>
<organism evidence="1 2">
    <name type="scientific">Homarus americanus</name>
    <name type="common">American lobster</name>
    <dbReference type="NCBI Taxonomy" id="6706"/>
    <lineage>
        <taxon>Eukaryota</taxon>
        <taxon>Metazoa</taxon>
        <taxon>Ecdysozoa</taxon>
        <taxon>Arthropoda</taxon>
        <taxon>Crustacea</taxon>
        <taxon>Multicrustacea</taxon>
        <taxon>Malacostraca</taxon>
        <taxon>Eumalacostraca</taxon>
        <taxon>Eucarida</taxon>
        <taxon>Decapoda</taxon>
        <taxon>Pleocyemata</taxon>
        <taxon>Astacidea</taxon>
        <taxon>Nephropoidea</taxon>
        <taxon>Nephropidae</taxon>
        <taxon>Homarus</taxon>
    </lineage>
</organism>
<proteinExistence type="predicted"/>